<feature type="active site" evidence="6">
    <location>
        <position position="328"/>
    </location>
</feature>
<dbReference type="GO" id="GO:0005886">
    <property type="term" value="C:plasma membrane"/>
    <property type="evidence" value="ECO:0007669"/>
    <property type="project" value="UniProtKB-SubCell"/>
</dbReference>
<feature type="transmembrane region" description="Helical" evidence="9">
    <location>
        <begin position="136"/>
        <end position="163"/>
    </location>
</feature>
<feature type="transmembrane region" description="Helical" evidence="9">
    <location>
        <begin position="91"/>
        <end position="116"/>
    </location>
</feature>
<dbReference type="PANTHER" id="PTHR47371:SF3">
    <property type="entry name" value="PHOSPHOGLYCEROL TRANSFERASE I"/>
    <property type="match status" value="1"/>
</dbReference>
<evidence type="ECO:0000256" key="9">
    <source>
        <dbReference type="SAM" id="Phobius"/>
    </source>
</evidence>
<evidence type="ECO:0000259" key="10">
    <source>
        <dbReference type="Pfam" id="PF00884"/>
    </source>
</evidence>
<feature type="transmembrane region" description="Helical" evidence="9">
    <location>
        <begin position="184"/>
        <end position="202"/>
    </location>
</feature>
<feature type="transmembrane region" description="Helical" evidence="9">
    <location>
        <begin position="12"/>
        <end position="37"/>
    </location>
</feature>
<keyword evidence="2" id="KW-1003">Cell membrane</keyword>
<keyword evidence="11" id="KW-0378">Hydrolase</keyword>
<keyword evidence="4 9" id="KW-1133">Transmembrane helix</keyword>
<comment type="caution">
    <text evidence="11">The sequence shown here is derived from an EMBL/GenBank/DDBJ whole genome shotgun (WGS) entry which is preliminary data.</text>
</comment>
<dbReference type="PIRSF" id="PIRSF005091">
    <property type="entry name" value="Mmb_sulf_HI1246"/>
    <property type="match status" value="1"/>
</dbReference>
<feature type="binding site" evidence="8">
    <location>
        <position position="281"/>
    </location>
    <ligand>
        <name>Mn(2+)</name>
        <dbReference type="ChEBI" id="CHEBI:29035"/>
    </ligand>
</feature>
<reference evidence="11 12" key="1">
    <citation type="submission" date="2020-02" db="EMBL/GenBank/DDBJ databases">
        <authorList>
            <person name="Kim M.K."/>
        </authorList>
    </citation>
    <scope>NUCLEOTIDE SEQUENCE [LARGE SCALE GENOMIC DNA]</scope>
    <source>
        <strain evidence="11 12">BT327</strain>
    </source>
</reference>
<dbReference type="InterPro" id="IPR050448">
    <property type="entry name" value="OpgB/LTA_synthase_biosynth"/>
</dbReference>
<dbReference type="Gene3D" id="3.30.1120.80">
    <property type="match status" value="1"/>
</dbReference>
<keyword evidence="11" id="KW-0808">Transferase</keyword>
<name>A0A6B3LX79_9BACT</name>
<keyword evidence="7" id="KW-0464">Manganese</keyword>
<evidence type="ECO:0000313" key="12">
    <source>
        <dbReference type="Proteomes" id="UP000474777"/>
    </source>
</evidence>
<evidence type="ECO:0000256" key="2">
    <source>
        <dbReference type="ARBA" id="ARBA00022475"/>
    </source>
</evidence>
<dbReference type="InterPro" id="IPR017850">
    <property type="entry name" value="Alkaline_phosphatase_core_sf"/>
</dbReference>
<sequence>MLKNKKFTWQNVHVALGLYLCLSMVMFTIARVLFYLFNKNLFEATSFPDFLYLLLPGLRFDLSAVLYTNILFIALQLLPFRFRCRAAYQKVLKYIFIVTNAIALGANLIDIVYYRYTMRRTTWSVLQEFANENGSALAGSFIVDFWYIPVLWLLLIWFMAWVYNRIQIKELPRVSGWMYYPGHMAIMGMAAFLMIAGMRGGFAHSTRPITLSNAGEYVKRPNEMYLVLNTPFSMLRTIGKTDFRKVNYFEEQQLNTIYSPIHRPAGTAPFQKKNVVIIVLESFGKEAMGSFNGDSLRRDGYQTFTPFLDQLMQQGKVYWHSFTNGQKSIDALPSVLTSIPSIQEPFVLTPYASNNLPSLPRILNAEGYHTAFFHGAPNGSMGFKAFMNLIGVQEYYGKDEYNNDADFDGMWGIWDEEFLQFTAAKLNTFEEPFMSTVFTLSSHHPYKLPKRYEDKFKEGPLPVFECISYTDMALQKFFEKASTMPWYNNTLFVITADHPAGPRHYPQYNTAIGAFSAPILFFAPGDATFKGTEQRVVQQLDVMPTILGYLNYDKPFFSFGKNMLNNAAPQFAIGYNAGVYQWVEDDLMLQFDGNKTVALYNYQQDQMLQKDLKDVLPQKRQQLENHVKAFIQQYNNRMIEDKLQVE</sequence>
<dbReference type="RefSeq" id="WP_163916775.1">
    <property type="nucleotide sequence ID" value="NZ_JAAGWD010000010.1"/>
</dbReference>
<keyword evidence="12" id="KW-1185">Reference proteome</keyword>
<accession>A0A6B3LX79</accession>
<evidence type="ECO:0000256" key="4">
    <source>
        <dbReference type="ARBA" id="ARBA00022989"/>
    </source>
</evidence>
<dbReference type="InterPro" id="IPR012160">
    <property type="entry name" value="LtaS-like"/>
</dbReference>
<evidence type="ECO:0000256" key="5">
    <source>
        <dbReference type="ARBA" id="ARBA00023136"/>
    </source>
</evidence>
<dbReference type="GO" id="GO:0016787">
    <property type="term" value="F:hydrolase activity"/>
    <property type="evidence" value="ECO:0007669"/>
    <property type="project" value="UniProtKB-KW"/>
</dbReference>
<dbReference type="GO" id="GO:0016740">
    <property type="term" value="F:transferase activity"/>
    <property type="evidence" value="ECO:0007669"/>
    <property type="project" value="UniProtKB-KW"/>
</dbReference>
<keyword evidence="7" id="KW-0479">Metal-binding</keyword>
<dbReference type="InterPro" id="IPR000917">
    <property type="entry name" value="Sulfatase_N"/>
</dbReference>
<feature type="domain" description="Sulfatase N-terminal" evidence="10">
    <location>
        <begin position="273"/>
        <end position="551"/>
    </location>
</feature>
<organism evidence="11 12">
    <name type="scientific">Pontibacter burrus</name>
    <dbReference type="NCBI Taxonomy" id="2704466"/>
    <lineage>
        <taxon>Bacteria</taxon>
        <taxon>Pseudomonadati</taxon>
        <taxon>Bacteroidota</taxon>
        <taxon>Cytophagia</taxon>
        <taxon>Cytophagales</taxon>
        <taxon>Hymenobacteraceae</taxon>
        <taxon>Pontibacter</taxon>
    </lineage>
</organism>
<dbReference type="Proteomes" id="UP000474777">
    <property type="component" value="Unassembled WGS sequence"/>
</dbReference>
<keyword evidence="5 9" id="KW-0472">Membrane</keyword>
<evidence type="ECO:0000256" key="1">
    <source>
        <dbReference type="ARBA" id="ARBA00004651"/>
    </source>
</evidence>
<evidence type="ECO:0000313" key="11">
    <source>
        <dbReference type="EMBL" id="NEM99545.1"/>
    </source>
</evidence>
<dbReference type="PANTHER" id="PTHR47371">
    <property type="entry name" value="LIPOTEICHOIC ACID SYNTHASE"/>
    <property type="match status" value="1"/>
</dbReference>
<evidence type="ECO:0000256" key="3">
    <source>
        <dbReference type="ARBA" id="ARBA00022692"/>
    </source>
</evidence>
<feature type="binding site" evidence="7">
    <location>
        <position position="443"/>
    </location>
    <ligand>
        <name>substrate</name>
    </ligand>
</feature>
<dbReference type="GO" id="GO:0046872">
    <property type="term" value="F:metal ion binding"/>
    <property type="evidence" value="ECO:0007669"/>
    <property type="project" value="UniProtKB-KW"/>
</dbReference>
<gene>
    <name evidence="11" type="ORF">GXP69_17745</name>
</gene>
<comment type="subcellular location">
    <subcellularLocation>
        <location evidence="1">Cell membrane</location>
        <topology evidence="1">Multi-pass membrane protein</topology>
    </subcellularLocation>
</comment>
<feature type="transmembrane region" description="Helical" evidence="9">
    <location>
        <begin position="57"/>
        <end position="79"/>
    </location>
</feature>
<dbReference type="EMBL" id="JAAGWD010000010">
    <property type="protein sequence ID" value="NEM99545.1"/>
    <property type="molecule type" value="Genomic_DNA"/>
</dbReference>
<dbReference type="SUPFAM" id="SSF53649">
    <property type="entry name" value="Alkaline phosphatase-like"/>
    <property type="match status" value="1"/>
</dbReference>
<dbReference type="CDD" id="cd16015">
    <property type="entry name" value="LTA_synthase"/>
    <property type="match status" value="1"/>
</dbReference>
<evidence type="ECO:0000256" key="8">
    <source>
        <dbReference type="PIRSR" id="PIRSR005091-3"/>
    </source>
</evidence>
<proteinExistence type="predicted"/>
<dbReference type="Gene3D" id="3.40.720.10">
    <property type="entry name" value="Alkaline Phosphatase, subunit A"/>
    <property type="match status" value="1"/>
</dbReference>
<dbReference type="Pfam" id="PF00884">
    <property type="entry name" value="Sulfatase"/>
    <property type="match status" value="1"/>
</dbReference>
<evidence type="ECO:0000256" key="6">
    <source>
        <dbReference type="PIRSR" id="PIRSR005091-1"/>
    </source>
</evidence>
<feature type="binding site" evidence="8">
    <location>
        <position position="498"/>
    </location>
    <ligand>
        <name>Mn(2+)</name>
        <dbReference type="ChEBI" id="CHEBI:29035"/>
    </ligand>
</feature>
<feature type="binding site" evidence="8">
    <location>
        <position position="497"/>
    </location>
    <ligand>
        <name>Mn(2+)</name>
        <dbReference type="ChEBI" id="CHEBI:29035"/>
    </ligand>
</feature>
<protein>
    <submittedName>
        <fullName evidence="11">Sulfatase-like hydrolase/transferase</fullName>
    </submittedName>
</protein>
<evidence type="ECO:0000256" key="7">
    <source>
        <dbReference type="PIRSR" id="PIRSR005091-2"/>
    </source>
</evidence>
<dbReference type="AlphaFoldDB" id="A0A6B3LX79"/>
<keyword evidence="3 9" id="KW-0812">Transmembrane</keyword>